<reference evidence="3" key="1">
    <citation type="submission" date="2021-01" db="EMBL/GenBank/DDBJ databases">
        <authorList>
            <person name="Corre E."/>
            <person name="Pelletier E."/>
            <person name="Niang G."/>
            <person name="Scheremetjew M."/>
            <person name="Finn R."/>
            <person name="Kale V."/>
            <person name="Holt S."/>
            <person name="Cochrane G."/>
            <person name="Meng A."/>
            <person name="Brown T."/>
            <person name="Cohen L."/>
        </authorList>
    </citation>
    <scope>NUCLEOTIDE SEQUENCE</scope>
    <source>
        <strain evidence="3">CCMP 2712</strain>
    </source>
</reference>
<organism evidence="3">
    <name type="scientific">Guillardia theta</name>
    <name type="common">Cryptophyte</name>
    <name type="synonym">Cryptomonas phi</name>
    <dbReference type="NCBI Taxonomy" id="55529"/>
    <lineage>
        <taxon>Eukaryota</taxon>
        <taxon>Cryptophyceae</taxon>
        <taxon>Pyrenomonadales</taxon>
        <taxon>Geminigeraceae</taxon>
        <taxon>Guillardia</taxon>
    </lineage>
</organism>
<dbReference type="GO" id="GO:0006886">
    <property type="term" value="P:intracellular protein transport"/>
    <property type="evidence" value="ECO:0007669"/>
    <property type="project" value="TreeGrafter"/>
</dbReference>
<feature type="compositionally biased region" description="Basic and acidic residues" evidence="1">
    <location>
        <begin position="116"/>
        <end position="130"/>
    </location>
</feature>
<dbReference type="PANTHER" id="PTHR22957:SF27">
    <property type="entry name" value="TBC1 DOMAIN FAMILY MEMBER 13"/>
    <property type="match status" value="1"/>
</dbReference>
<feature type="region of interest" description="Disordered" evidence="1">
    <location>
        <begin position="74"/>
        <end position="94"/>
    </location>
</feature>
<gene>
    <name evidence="3" type="ORF">GTHE00462_LOCUS32179</name>
</gene>
<dbReference type="Gene3D" id="1.10.472.80">
    <property type="entry name" value="Ypt/Rab-GAP domain of gyp1p, domain 3"/>
    <property type="match status" value="1"/>
</dbReference>
<name>A0A7S4PB87_GUITH</name>
<dbReference type="SMART" id="SM00164">
    <property type="entry name" value="TBC"/>
    <property type="match status" value="1"/>
</dbReference>
<proteinExistence type="predicted"/>
<dbReference type="EMBL" id="HBKN01041158">
    <property type="protein sequence ID" value="CAE2329270.1"/>
    <property type="molecule type" value="Transcribed_RNA"/>
</dbReference>
<dbReference type="PANTHER" id="PTHR22957">
    <property type="entry name" value="TBC1 DOMAIN FAMILY MEMBER GTPASE-ACTIVATING PROTEIN"/>
    <property type="match status" value="1"/>
</dbReference>
<dbReference type="Gene3D" id="1.10.8.270">
    <property type="entry name" value="putative rabgap domain of human tbc1 domain family member 14 like domains"/>
    <property type="match status" value="1"/>
</dbReference>
<evidence type="ECO:0000313" key="3">
    <source>
        <dbReference type="EMBL" id="CAE2329270.1"/>
    </source>
</evidence>
<feature type="region of interest" description="Disordered" evidence="1">
    <location>
        <begin position="116"/>
        <end position="160"/>
    </location>
</feature>
<dbReference type="GO" id="GO:0005096">
    <property type="term" value="F:GTPase activator activity"/>
    <property type="evidence" value="ECO:0007669"/>
    <property type="project" value="TreeGrafter"/>
</dbReference>
<dbReference type="InterPro" id="IPR000195">
    <property type="entry name" value="Rab-GAP-TBC_dom"/>
</dbReference>
<feature type="region of interest" description="Disordered" evidence="1">
    <location>
        <begin position="1"/>
        <end position="40"/>
    </location>
</feature>
<accession>A0A7S4PB87</accession>
<dbReference type="InterPro" id="IPR035969">
    <property type="entry name" value="Rab-GAP_TBC_sf"/>
</dbReference>
<feature type="domain" description="Rab-GAP TBC" evidence="2">
    <location>
        <begin position="257"/>
        <end position="520"/>
    </location>
</feature>
<sequence>MLNSLRDRLSRGLQQSPAPVAAYEDEDEHEPERRQANPKRVIHHIESSIERVTQFGEFLVTNLRNKLEAADLDENAGRGEGGEAEAEQPKSVKVYGAGTLPAGLEDLRRSDLFAKESVGESRRRDGEAGRKNSAAGAEEGWEDVSDQTSQGSAARSAGQDELEVAWKPTFHDMSLLGVRKEIRSMWETSYASGKAIIHETMQEMVQGQQAGAGVKGLQREVYIKERNGAAEAFFSALGQQPISVVQLRRAGFFGVPDDKTDLRSRYWKITLGYLPPDKGKWMEILHQSRTSFHNFYSEFSQDLVAVGKDSSEWQDCESPTATGRQDDAVKKSQLASKNLMDEINKDTKRTWPDLHFFRENFGTLSETELKAQKEGDMVQGGHQKAISRILYTFGRLNPGIRYVQGMNELLAPIYYVFKLDPTADFSQEAEADAFWCFSSLMISLRDVYDSEQDDFEQGIHASLERFRRLLAALDRELEIHLSSQGVTPPLYGLRWITLLFSQEFRLPDVLRLWDSILAQEDELRMPFVLHLCCAMVIRIRADLLQEEDFAENLQRLQQYPRDFDIEDLIYEAKRLEGLSGAMQIEV</sequence>
<feature type="compositionally biased region" description="Basic and acidic residues" evidence="1">
    <location>
        <begin position="1"/>
        <end position="10"/>
    </location>
</feature>
<dbReference type="PROSITE" id="PS50086">
    <property type="entry name" value="TBC_RABGAP"/>
    <property type="match status" value="1"/>
</dbReference>
<dbReference type="Pfam" id="PF00566">
    <property type="entry name" value="RabGAP-TBC"/>
    <property type="match status" value="1"/>
</dbReference>
<dbReference type="AlphaFoldDB" id="A0A7S4PB87"/>
<dbReference type="SUPFAM" id="SSF47923">
    <property type="entry name" value="Ypt/Rab-GAP domain of gyp1p"/>
    <property type="match status" value="2"/>
</dbReference>
<evidence type="ECO:0000259" key="2">
    <source>
        <dbReference type="PROSITE" id="PS50086"/>
    </source>
</evidence>
<evidence type="ECO:0000256" key="1">
    <source>
        <dbReference type="SAM" id="MobiDB-lite"/>
    </source>
</evidence>
<protein>
    <recommendedName>
        <fullName evidence="2">Rab-GAP TBC domain-containing protein</fullName>
    </recommendedName>
</protein>